<evidence type="ECO:0008006" key="4">
    <source>
        <dbReference type="Google" id="ProtNLM"/>
    </source>
</evidence>
<protein>
    <recommendedName>
        <fullName evidence="4">Right handed beta helix domain-containing protein</fullName>
    </recommendedName>
</protein>
<keyword evidence="3" id="KW-1185">Reference proteome</keyword>
<reference evidence="2 3" key="1">
    <citation type="journal article" date="2015" name="Genome Biol. Evol.">
        <title>Comparative Genomics of a Bacterivorous Green Alga Reveals Evolutionary Causalities and Consequences of Phago-Mixotrophic Mode of Nutrition.</title>
        <authorList>
            <person name="Burns J.A."/>
            <person name="Paasch A."/>
            <person name="Narechania A."/>
            <person name="Kim E."/>
        </authorList>
    </citation>
    <scope>NUCLEOTIDE SEQUENCE [LARGE SCALE GENOMIC DNA]</scope>
    <source>
        <strain evidence="2 3">PLY_AMNH</strain>
    </source>
</reference>
<dbReference type="AlphaFoldDB" id="A0AAE0F7K5"/>
<dbReference type="EMBL" id="LGRX02023399">
    <property type="protein sequence ID" value="KAK3254574.1"/>
    <property type="molecule type" value="Genomic_DNA"/>
</dbReference>
<dbReference type="InterPro" id="IPR011050">
    <property type="entry name" value="Pectin_lyase_fold/virulence"/>
</dbReference>
<gene>
    <name evidence="2" type="ORF">CYMTET_36213</name>
</gene>
<dbReference type="PANTHER" id="PTHR11319:SF35">
    <property type="entry name" value="OUTER MEMBRANE PROTEIN PMPC-RELATED"/>
    <property type="match status" value="1"/>
</dbReference>
<name>A0AAE0F7K5_9CHLO</name>
<evidence type="ECO:0000313" key="3">
    <source>
        <dbReference type="Proteomes" id="UP001190700"/>
    </source>
</evidence>
<proteinExistence type="predicted"/>
<evidence type="ECO:0000256" key="1">
    <source>
        <dbReference type="SAM" id="MobiDB-lite"/>
    </source>
</evidence>
<dbReference type="PANTHER" id="PTHR11319">
    <property type="entry name" value="G PROTEIN-COUPLED RECEPTOR-RELATED"/>
    <property type="match status" value="1"/>
</dbReference>
<dbReference type="Proteomes" id="UP001190700">
    <property type="component" value="Unassembled WGS sequence"/>
</dbReference>
<sequence length="382" mass="39573">MGRGAVRVVGVEAAVTLEASWLAGNVGLTGGALHMGERGLVTLRDCHLEANLGLEAGGAVYVAGAESTVVIANCSFVRNGGEQEGGENDATTGLQGGALYLSLSENSTSRLRVTNTSLLGNDASEGAGLYLAGQTDAWQLELVGLSFVGQRARLSGDCIFWLYGGNSTLVPTCEACTCDGSHGSSVVSVQGQQLRADGRWASVSMIVADSQVALQPAIRYVALDYYGGIVQMPATGSASVVASLLAHPDSTDDGLYFEAGSTVGLYDSAGAIFRSLVLAGTPGERYMLVLESIQQSWPSAVVEVRLRECVVGEQYDSKAQTCTECPSGYLKFDNSSAACTQCQSGLPSDGSRRPACVPASPALPSRSQQRSHASPPGCGRTI</sequence>
<comment type="caution">
    <text evidence="2">The sequence shown here is derived from an EMBL/GenBank/DDBJ whole genome shotgun (WGS) entry which is preliminary data.</text>
</comment>
<evidence type="ECO:0000313" key="2">
    <source>
        <dbReference type="EMBL" id="KAK3254574.1"/>
    </source>
</evidence>
<organism evidence="2 3">
    <name type="scientific">Cymbomonas tetramitiformis</name>
    <dbReference type="NCBI Taxonomy" id="36881"/>
    <lineage>
        <taxon>Eukaryota</taxon>
        <taxon>Viridiplantae</taxon>
        <taxon>Chlorophyta</taxon>
        <taxon>Pyramimonadophyceae</taxon>
        <taxon>Pyramimonadales</taxon>
        <taxon>Pyramimonadaceae</taxon>
        <taxon>Cymbomonas</taxon>
    </lineage>
</organism>
<accession>A0AAE0F7K5</accession>
<dbReference type="InterPro" id="IPR009030">
    <property type="entry name" value="Growth_fac_rcpt_cys_sf"/>
</dbReference>
<dbReference type="SUPFAM" id="SSF57184">
    <property type="entry name" value="Growth factor receptor domain"/>
    <property type="match status" value="1"/>
</dbReference>
<feature type="region of interest" description="Disordered" evidence="1">
    <location>
        <begin position="345"/>
        <end position="382"/>
    </location>
</feature>
<dbReference type="SUPFAM" id="SSF51126">
    <property type="entry name" value="Pectin lyase-like"/>
    <property type="match status" value="1"/>
</dbReference>